<evidence type="ECO:0000256" key="2">
    <source>
        <dbReference type="ARBA" id="ARBA00022679"/>
    </source>
</evidence>
<sequence>MVIPDCHGKEPKLGEECFNALPGTKFFSKIDLQQGFHQMKIAEADIPKTAFGTKYGHFKWLVMPFGLVNAPSTFQWMMTQILQEFIDVFVQVYLDDILIYSKS</sequence>
<dbReference type="InterPro" id="IPR000477">
    <property type="entry name" value="RT_dom"/>
</dbReference>
<dbReference type="FunFam" id="3.10.10.10:FF:000007">
    <property type="entry name" value="Retrovirus-related Pol polyprotein from transposon 17.6-like Protein"/>
    <property type="match status" value="1"/>
</dbReference>
<keyword evidence="7" id="KW-0695">RNA-directed DNA polymerase</keyword>
<feature type="domain" description="Reverse transcriptase" evidence="8">
    <location>
        <begin position="1"/>
        <end position="103"/>
    </location>
</feature>
<dbReference type="GO" id="GO:0008233">
    <property type="term" value="F:peptidase activity"/>
    <property type="evidence" value="ECO:0007669"/>
    <property type="project" value="UniProtKB-KW"/>
</dbReference>
<dbReference type="InterPro" id="IPR043128">
    <property type="entry name" value="Rev_trsase/Diguanyl_cyclase"/>
</dbReference>
<keyword evidence="4" id="KW-0540">Nuclease</keyword>
<dbReference type="PANTHER" id="PTHR24559:SF444">
    <property type="entry name" value="REVERSE TRANSCRIPTASE DOMAIN-CONTAINING PROTEIN"/>
    <property type="match status" value="1"/>
</dbReference>
<evidence type="ECO:0000259" key="8">
    <source>
        <dbReference type="PROSITE" id="PS50878"/>
    </source>
</evidence>
<dbReference type="GO" id="GO:0003964">
    <property type="term" value="F:RNA-directed DNA polymerase activity"/>
    <property type="evidence" value="ECO:0007669"/>
    <property type="project" value="UniProtKB-KW"/>
</dbReference>
<evidence type="ECO:0000256" key="3">
    <source>
        <dbReference type="ARBA" id="ARBA00022695"/>
    </source>
</evidence>
<dbReference type="SUPFAM" id="SSF56672">
    <property type="entry name" value="DNA/RNA polymerases"/>
    <property type="match status" value="1"/>
</dbReference>
<evidence type="ECO:0000256" key="1">
    <source>
        <dbReference type="ARBA" id="ARBA00022670"/>
    </source>
</evidence>
<dbReference type="GO" id="GO:0006508">
    <property type="term" value="P:proteolysis"/>
    <property type="evidence" value="ECO:0007669"/>
    <property type="project" value="UniProtKB-KW"/>
</dbReference>
<dbReference type="Pfam" id="PF00078">
    <property type="entry name" value="RVT_1"/>
    <property type="match status" value="1"/>
</dbReference>
<accession>A0A2N5U6L7</accession>
<proteinExistence type="predicted"/>
<keyword evidence="1" id="KW-0645">Protease</keyword>
<dbReference type="PANTHER" id="PTHR24559">
    <property type="entry name" value="TRANSPOSON TY3-I GAG-POL POLYPROTEIN"/>
    <property type="match status" value="1"/>
</dbReference>
<evidence type="ECO:0000313" key="9">
    <source>
        <dbReference type="EMBL" id="PLW33366.1"/>
    </source>
</evidence>
<reference evidence="9 10" key="1">
    <citation type="submission" date="2017-11" db="EMBL/GenBank/DDBJ databases">
        <title>De novo assembly and phasing of dikaryotic genomes from two isolates of Puccinia coronata f. sp. avenae, the causal agent of oat crown rust.</title>
        <authorList>
            <person name="Miller M.E."/>
            <person name="Zhang Y."/>
            <person name="Omidvar V."/>
            <person name="Sperschneider J."/>
            <person name="Schwessinger B."/>
            <person name="Raley C."/>
            <person name="Palmer J.M."/>
            <person name="Garnica D."/>
            <person name="Upadhyaya N."/>
            <person name="Rathjen J."/>
            <person name="Taylor J.M."/>
            <person name="Park R.F."/>
            <person name="Dodds P.N."/>
            <person name="Hirsch C.D."/>
            <person name="Kianian S.F."/>
            <person name="Figueroa M."/>
        </authorList>
    </citation>
    <scope>NUCLEOTIDE SEQUENCE [LARGE SCALE GENOMIC DNA]</scope>
    <source>
        <strain evidence="9">12SD80</strain>
    </source>
</reference>
<dbReference type="AlphaFoldDB" id="A0A2N5U6L7"/>
<dbReference type="InterPro" id="IPR043502">
    <property type="entry name" value="DNA/RNA_pol_sf"/>
</dbReference>
<dbReference type="InterPro" id="IPR053134">
    <property type="entry name" value="RNA-dir_DNA_polymerase"/>
</dbReference>
<dbReference type="PROSITE" id="PS50878">
    <property type="entry name" value="RT_POL"/>
    <property type="match status" value="1"/>
</dbReference>
<keyword evidence="3" id="KW-0548">Nucleotidyltransferase</keyword>
<gene>
    <name evidence="9" type="ORF">PCASD_13035</name>
</gene>
<evidence type="ECO:0000256" key="4">
    <source>
        <dbReference type="ARBA" id="ARBA00022722"/>
    </source>
</evidence>
<protein>
    <recommendedName>
        <fullName evidence="8">Reverse transcriptase domain-containing protein</fullName>
    </recommendedName>
</protein>
<evidence type="ECO:0000313" key="10">
    <source>
        <dbReference type="Proteomes" id="UP000235392"/>
    </source>
</evidence>
<comment type="caution">
    <text evidence="9">The sequence shown here is derived from an EMBL/GenBank/DDBJ whole genome shotgun (WGS) entry which is preliminary data.</text>
</comment>
<dbReference type="Gene3D" id="3.10.10.10">
    <property type="entry name" value="HIV Type 1 Reverse Transcriptase, subunit A, domain 1"/>
    <property type="match status" value="1"/>
</dbReference>
<evidence type="ECO:0000256" key="5">
    <source>
        <dbReference type="ARBA" id="ARBA00022759"/>
    </source>
</evidence>
<keyword evidence="2" id="KW-0808">Transferase</keyword>
<evidence type="ECO:0000256" key="6">
    <source>
        <dbReference type="ARBA" id="ARBA00022801"/>
    </source>
</evidence>
<dbReference type="GO" id="GO:0004519">
    <property type="term" value="F:endonuclease activity"/>
    <property type="evidence" value="ECO:0007669"/>
    <property type="project" value="UniProtKB-KW"/>
</dbReference>
<name>A0A2N5U6L7_9BASI</name>
<keyword evidence="5" id="KW-0255">Endonuclease</keyword>
<organism evidence="9 10">
    <name type="scientific">Puccinia coronata f. sp. avenae</name>
    <dbReference type="NCBI Taxonomy" id="200324"/>
    <lineage>
        <taxon>Eukaryota</taxon>
        <taxon>Fungi</taxon>
        <taxon>Dikarya</taxon>
        <taxon>Basidiomycota</taxon>
        <taxon>Pucciniomycotina</taxon>
        <taxon>Pucciniomycetes</taxon>
        <taxon>Pucciniales</taxon>
        <taxon>Pucciniaceae</taxon>
        <taxon>Puccinia</taxon>
    </lineage>
</organism>
<dbReference type="Proteomes" id="UP000235392">
    <property type="component" value="Unassembled WGS sequence"/>
</dbReference>
<dbReference type="Gene3D" id="3.30.70.270">
    <property type="match status" value="1"/>
</dbReference>
<keyword evidence="6" id="KW-0378">Hydrolase</keyword>
<dbReference type="CDD" id="cd01647">
    <property type="entry name" value="RT_LTR"/>
    <property type="match status" value="1"/>
</dbReference>
<dbReference type="EMBL" id="PGCI01000221">
    <property type="protein sequence ID" value="PLW33366.1"/>
    <property type="molecule type" value="Genomic_DNA"/>
</dbReference>
<evidence type="ECO:0000256" key="7">
    <source>
        <dbReference type="ARBA" id="ARBA00022918"/>
    </source>
</evidence>